<dbReference type="InterPro" id="IPR029044">
    <property type="entry name" value="Nucleotide-diphossugar_trans"/>
</dbReference>
<evidence type="ECO:0000313" key="3">
    <source>
        <dbReference type="Proteomes" id="UP000238205"/>
    </source>
</evidence>
<organism evidence="2 3">
    <name type="scientific">Alkalibacterium olivapovliticus</name>
    <dbReference type="NCBI Taxonomy" id="99907"/>
    <lineage>
        <taxon>Bacteria</taxon>
        <taxon>Bacillati</taxon>
        <taxon>Bacillota</taxon>
        <taxon>Bacilli</taxon>
        <taxon>Lactobacillales</taxon>
        <taxon>Carnobacteriaceae</taxon>
        <taxon>Alkalibacterium</taxon>
    </lineage>
</organism>
<evidence type="ECO:0000313" key="2">
    <source>
        <dbReference type="EMBL" id="PRY82465.1"/>
    </source>
</evidence>
<dbReference type="Gene3D" id="3.90.550.10">
    <property type="entry name" value="Spore Coat Polysaccharide Biosynthesis Protein SpsA, Chain A"/>
    <property type="match status" value="1"/>
</dbReference>
<dbReference type="PANTHER" id="PTHR22916:SF3">
    <property type="entry name" value="UDP-GLCNAC:BETAGAL BETA-1,3-N-ACETYLGLUCOSAMINYLTRANSFERASE-LIKE PROTEIN 1"/>
    <property type="match status" value="1"/>
</dbReference>
<dbReference type="PANTHER" id="PTHR22916">
    <property type="entry name" value="GLYCOSYLTRANSFERASE"/>
    <property type="match status" value="1"/>
</dbReference>
<dbReference type="OrthoDB" id="199095at2"/>
<dbReference type="AlphaFoldDB" id="A0A2T0W6Y6"/>
<protein>
    <submittedName>
        <fullName evidence="2">Glycosyltransferase involved in cell wall biosynthesis</fullName>
    </submittedName>
</protein>
<feature type="domain" description="Glycosyltransferase 2-like" evidence="1">
    <location>
        <begin position="6"/>
        <end position="171"/>
    </location>
</feature>
<name>A0A2T0W6Y6_9LACT</name>
<accession>A0A2T0W6Y6</accession>
<evidence type="ECO:0000259" key="1">
    <source>
        <dbReference type="Pfam" id="PF00535"/>
    </source>
</evidence>
<dbReference type="Proteomes" id="UP000238205">
    <property type="component" value="Unassembled WGS sequence"/>
</dbReference>
<dbReference type="RefSeq" id="WP_106193225.1">
    <property type="nucleotide sequence ID" value="NZ_PVTO01000011.1"/>
</dbReference>
<dbReference type="Pfam" id="PF00535">
    <property type="entry name" value="Glycos_transf_2"/>
    <property type="match status" value="1"/>
</dbReference>
<sequence>MSVKVSISVTTYNQEKYIEQTLESLLMQIANFDFEILINDDASSDKSQDIIRQYEEKYPAIIKPIYQRENQYSQGKEVHYTFNYTRAQGKYIAYCDGDDYWTDPLKLQKQFDFMESHSHVSACVHAGKAVNEKGTRILWTQRADQKNTYLNTGKVISSQGMFASNSLFMRNYFTGDYKVPDWFHEAKITDYPLYLILSTKGDLYYMDDIMCSFRVASNGSFTQVVLNDPNRKKTHLYEMIDLLESFNQATNSLYEKEISDQIKHNLYDYVSTDINVIKSNPEEFQQLYDLVPLKMKMKLNARYYVPGAVRFLKKVKEPIVMVFKPKEEFFIES</sequence>
<keyword evidence="3" id="KW-1185">Reference proteome</keyword>
<proteinExistence type="predicted"/>
<keyword evidence="2" id="KW-0808">Transferase</keyword>
<gene>
    <name evidence="2" type="ORF">CLV38_11115</name>
</gene>
<dbReference type="EMBL" id="PVTO01000011">
    <property type="protein sequence ID" value="PRY82465.1"/>
    <property type="molecule type" value="Genomic_DNA"/>
</dbReference>
<comment type="caution">
    <text evidence="2">The sequence shown here is derived from an EMBL/GenBank/DDBJ whole genome shotgun (WGS) entry which is preliminary data.</text>
</comment>
<reference evidence="2 3" key="1">
    <citation type="submission" date="2018-03" db="EMBL/GenBank/DDBJ databases">
        <title>Genomic Encyclopedia of Archaeal and Bacterial Type Strains, Phase II (KMG-II): from individual species to whole genera.</title>
        <authorList>
            <person name="Goeker M."/>
        </authorList>
    </citation>
    <scope>NUCLEOTIDE SEQUENCE [LARGE SCALE GENOMIC DNA]</scope>
    <source>
        <strain evidence="2 3">DSM 13175</strain>
    </source>
</reference>
<dbReference type="InterPro" id="IPR001173">
    <property type="entry name" value="Glyco_trans_2-like"/>
</dbReference>
<dbReference type="SUPFAM" id="SSF53448">
    <property type="entry name" value="Nucleotide-diphospho-sugar transferases"/>
    <property type="match status" value="1"/>
</dbReference>
<dbReference type="GO" id="GO:0016758">
    <property type="term" value="F:hexosyltransferase activity"/>
    <property type="evidence" value="ECO:0007669"/>
    <property type="project" value="UniProtKB-ARBA"/>
</dbReference>